<dbReference type="EMBL" id="WNKY01000005">
    <property type="protein sequence ID" value="MTV37514.1"/>
    <property type="molecule type" value="Genomic_DNA"/>
</dbReference>
<evidence type="ECO:0008006" key="4">
    <source>
        <dbReference type="Google" id="ProtNLM"/>
    </source>
</evidence>
<protein>
    <recommendedName>
        <fullName evidence="4">DUF1640 domain-containing protein</fullName>
    </recommendedName>
</protein>
<keyword evidence="3" id="KW-1185">Reference proteome</keyword>
<keyword evidence="1" id="KW-0472">Membrane</keyword>
<comment type="caution">
    <text evidence="2">The sequence shown here is derived from an EMBL/GenBank/DDBJ whole genome shotgun (WGS) entry which is preliminary data.</text>
</comment>
<evidence type="ECO:0000313" key="2">
    <source>
        <dbReference type="EMBL" id="MTV37514.1"/>
    </source>
</evidence>
<sequence>METEQRFEKQEAFADDTKQRLVRIETQLSGMELRMATREEIAGLRTDIYQLEVRMVEWFIFAAFGMTTVMGGVAVAAIRLMH</sequence>
<dbReference type="AlphaFoldDB" id="A0A6L6PEV7"/>
<evidence type="ECO:0000313" key="3">
    <source>
        <dbReference type="Proteomes" id="UP000475582"/>
    </source>
</evidence>
<proteinExistence type="predicted"/>
<organism evidence="2 3">
    <name type="scientific">Duganella radicis</name>
    <dbReference type="NCBI Taxonomy" id="551988"/>
    <lineage>
        <taxon>Bacteria</taxon>
        <taxon>Pseudomonadati</taxon>
        <taxon>Pseudomonadota</taxon>
        <taxon>Betaproteobacteria</taxon>
        <taxon>Burkholderiales</taxon>
        <taxon>Oxalobacteraceae</taxon>
        <taxon>Telluria group</taxon>
        <taxon>Duganella</taxon>
    </lineage>
</organism>
<dbReference type="Proteomes" id="UP000475582">
    <property type="component" value="Unassembled WGS sequence"/>
</dbReference>
<keyword evidence="1" id="KW-1133">Transmembrane helix</keyword>
<feature type="transmembrane region" description="Helical" evidence="1">
    <location>
        <begin position="58"/>
        <end position="78"/>
    </location>
</feature>
<keyword evidence="1" id="KW-0812">Transmembrane</keyword>
<reference evidence="2 3" key="1">
    <citation type="submission" date="2019-11" db="EMBL/GenBank/DDBJ databases">
        <title>Type strains purchased from KCTC, JCM and DSMZ.</title>
        <authorList>
            <person name="Lu H."/>
        </authorList>
    </citation>
    <scope>NUCLEOTIDE SEQUENCE [LARGE SCALE GENOMIC DNA]</scope>
    <source>
        <strain evidence="2 3">KCTC 22382</strain>
    </source>
</reference>
<gene>
    <name evidence="2" type="ORF">GM676_07945</name>
</gene>
<name>A0A6L6PEV7_9BURK</name>
<dbReference type="OrthoDB" id="8781414at2"/>
<accession>A0A6L6PEV7</accession>
<evidence type="ECO:0000256" key="1">
    <source>
        <dbReference type="SAM" id="Phobius"/>
    </source>
</evidence>